<dbReference type="InterPro" id="IPR036412">
    <property type="entry name" value="HAD-like_sf"/>
</dbReference>
<comment type="caution">
    <text evidence="1">The sequence shown here is derived from an EMBL/GenBank/DDBJ whole genome shotgun (WGS) entry which is preliminary data.</text>
</comment>
<evidence type="ECO:0000313" key="1">
    <source>
        <dbReference type="EMBL" id="RDB58749.1"/>
    </source>
</evidence>
<dbReference type="InterPro" id="IPR023214">
    <property type="entry name" value="HAD_sf"/>
</dbReference>
<dbReference type="GO" id="GO:0016791">
    <property type="term" value="F:phosphatase activity"/>
    <property type="evidence" value="ECO:0007669"/>
    <property type="project" value="UniProtKB-ARBA"/>
</dbReference>
<organism evidence="1 2">
    <name type="scientific">Slackia isoflavoniconvertens</name>
    <dbReference type="NCBI Taxonomy" id="572010"/>
    <lineage>
        <taxon>Bacteria</taxon>
        <taxon>Bacillati</taxon>
        <taxon>Actinomycetota</taxon>
        <taxon>Coriobacteriia</taxon>
        <taxon>Eggerthellales</taxon>
        <taxon>Eggerthellaceae</taxon>
        <taxon>Slackia</taxon>
    </lineage>
</organism>
<dbReference type="EMBL" id="PPTO01000007">
    <property type="protein sequence ID" value="RDB58749.1"/>
    <property type="molecule type" value="Genomic_DNA"/>
</dbReference>
<dbReference type="GO" id="GO:0000287">
    <property type="term" value="F:magnesium ion binding"/>
    <property type="evidence" value="ECO:0007669"/>
    <property type="project" value="TreeGrafter"/>
</dbReference>
<dbReference type="Gene3D" id="3.40.50.1000">
    <property type="entry name" value="HAD superfamily/HAD-like"/>
    <property type="match status" value="1"/>
</dbReference>
<evidence type="ECO:0000313" key="2">
    <source>
        <dbReference type="Proteomes" id="UP000253975"/>
    </source>
</evidence>
<dbReference type="SUPFAM" id="SSF56784">
    <property type="entry name" value="HAD-like"/>
    <property type="match status" value="1"/>
</dbReference>
<name>A0A369LJ90_9ACTN</name>
<dbReference type="PANTHER" id="PTHR10000:SF25">
    <property type="entry name" value="PHOSPHATASE YKRA-RELATED"/>
    <property type="match status" value="1"/>
</dbReference>
<dbReference type="Proteomes" id="UP000253975">
    <property type="component" value="Unassembled WGS sequence"/>
</dbReference>
<dbReference type="Gene3D" id="3.30.1240.10">
    <property type="match status" value="1"/>
</dbReference>
<proteinExistence type="predicted"/>
<protein>
    <submittedName>
        <fullName evidence="1">Hydrolase</fullName>
    </submittedName>
</protein>
<dbReference type="PANTHER" id="PTHR10000">
    <property type="entry name" value="PHOSPHOSERINE PHOSPHATASE"/>
    <property type="match status" value="1"/>
</dbReference>
<keyword evidence="1" id="KW-0378">Hydrolase</keyword>
<dbReference type="RefSeq" id="WP_114615549.1">
    <property type="nucleotide sequence ID" value="NZ_PPTO01000007.1"/>
</dbReference>
<accession>A0A369LJ90</accession>
<dbReference type="AlphaFoldDB" id="A0A369LJ90"/>
<sequence length="259" mass="28956">MRKHYFFFDIDGTLAAGPIMGRYIPESTKRALEILKSEGHFLAICTGRLHAMGEGFMHELGFQNMVADGGNSLTLDGEFMGIKPLDTQACIDVIEECERLGVVWAISFDDSRRRWTRYANYDALVHDSYMETVVDPELDCRSIECFYKVYVICSPEEEGRIASLSKVPTARFSPYAVFVEPVDKGEGIKRCMAHLGASIEDVVVFGDGSNDVCMFLPEWTSVAMGNAIDELKQRADYVTTDVDDDGIWNACVHLGFIEA</sequence>
<dbReference type="Pfam" id="PF08282">
    <property type="entry name" value="Hydrolase_3"/>
    <property type="match status" value="1"/>
</dbReference>
<gene>
    <name evidence="1" type="ORF">C1881_05610</name>
</gene>
<dbReference type="GO" id="GO:0005829">
    <property type="term" value="C:cytosol"/>
    <property type="evidence" value="ECO:0007669"/>
    <property type="project" value="TreeGrafter"/>
</dbReference>
<reference evidence="1 2" key="1">
    <citation type="journal article" date="2018" name="Elife">
        <title>Discovery and characterization of a prevalent human gut bacterial enzyme sufficient for the inactivation of a family of plant toxins.</title>
        <authorList>
            <person name="Koppel N."/>
            <person name="Bisanz J.E."/>
            <person name="Pandelia M.E."/>
            <person name="Turnbaugh P.J."/>
            <person name="Balskus E.P."/>
        </authorList>
    </citation>
    <scope>NUCLEOTIDE SEQUENCE [LARGE SCALE GENOMIC DNA]</scope>
    <source>
        <strain evidence="1 2">OB21 GAM31</strain>
    </source>
</reference>